<dbReference type="OrthoDB" id="5043642at2759"/>
<sequence length="344" mass="39399">MNRSMPKELRKKLYALPQYNLQPLSANQSSLSIRPRELDIDNWLPIDWSYLAFHSTRKRSLDQKKDSAIQYRNGNEPDPVVDAACRNTLELVIEHLTTLYPQFFKLSGNIISNLLTGESFDIDNGAMRPLEIAARLANEDFNILLPIEKEESEVVHQLAATATLFPAGWKIKERIGWHTAQLHGPVPGWDVKLRVGVERSCYRISHGVDSRDQPDTLPDGDSKRRFERLAVFPQIDRPNSSLELLQTFRRLPKVNGLLFTVRTYVYFLDEVDAEETKGLTEQIMALKPDHAAYKQRDGWIDCLLKRCKELGVTPDVRKDSEVAVFEPKPGFLSRVVTWAFPKKS</sequence>
<dbReference type="EMBL" id="MU004231">
    <property type="protein sequence ID" value="KAF2672707.1"/>
    <property type="molecule type" value="Genomic_DNA"/>
</dbReference>
<evidence type="ECO:0000313" key="2">
    <source>
        <dbReference type="Proteomes" id="UP000799302"/>
    </source>
</evidence>
<accession>A0A6A6UMP0</accession>
<evidence type="ECO:0000313" key="1">
    <source>
        <dbReference type="EMBL" id="KAF2672707.1"/>
    </source>
</evidence>
<reference evidence="1" key="1">
    <citation type="journal article" date="2020" name="Stud. Mycol.">
        <title>101 Dothideomycetes genomes: a test case for predicting lifestyles and emergence of pathogens.</title>
        <authorList>
            <person name="Haridas S."/>
            <person name="Albert R."/>
            <person name="Binder M."/>
            <person name="Bloem J."/>
            <person name="Labutti K."/>
            <person name="Salamov A."/>
            <person name="Andreopoulos B."/>
            <person name="Baker S."/>
            <person name="Barry K."/>
            <person name="Bills G."/>
            <person name="Bluhm B."/>
            <person name="Cannon C."/>
            <person name="Castanera R."/>
            <person name="Culley D."/>
            <person name="Daum C."/>
            <person name="Ezra D."/>
            <person name="Gonzalez J."/>
            <person name="Henrissat B."/>
            <person name="Kuo A."/>
            <person name="Liang C."/>
            <person name="Lipzen A."/>
            <person name="Lutzoni F."/>
            <person name="Magnuson J."/>
            <person name="Mondo S."/>
            <person name="Nolan M."/>
            <person name="Ohm R."/>
            <person name="Pangilinan J."/>
            <person name="Park H.-J."/>
            <person name="Ramirez L."/>
            <person name="Alfaro M."/>
            <person name="Sun H."/>
            <person name="Tritt A."/>
            <person name="Yoshinaga Y."/>
            <person name="Zwiers L.-H."/>
            <person name="Turgeon B."/>
            <person name="Goodwin S."/>
            <person name="Spatafora J."/>
            <person name="Crous P."/>
            <person name="Grigoriev I."/>
        </authorList>
    </citation>
    <scope>NUCLEOTIDE SEQUENCE</scope>
    <source>
        <strain evidence="1">CBS 115976</strain>
    </source>
</reference>
<proteinExistence type="predicted"/>
<protein>
    <submittedName>
        <fullName evidence="1">Uncharacterized protein</fullName>
    </submittedName>
</protein>
<dbReference type="Pfam" id="PF11927">
    <property type="entry name" value="HODM_asu-like"/>
    <property type="match status" value="2"/>
</dbReference>
<dbReference type="Proteomes" id="UP000799302">
    <property type="component" value="Unassembled WGS sequence"/>
</dbReference>
<dbReference type="AlphaFoldDB" id="A0A6A6UMP0"/>
<dbReference type="InterPro" id="IPR021848">
    <property type="entry name" value="HODM_asu-like"/>
</dbReference>
<name>A0A6A6UMP0_9PEZI</name>
<keyword evidence="2" id="KW-1185">Reference proteome</keyword>
<organism evidence="1 2">
    <name type="scientific">Microthyrium microscopicum</name>
    <dbReference type="NCBI Taxonomy" id="703497"/>
    <lineage>
        <taxon>Eukaryota</taxon>
        <taxon>Fungi</taxon>
        <taxon>Dikarya</taxon>
        <taxon>Ascomycota</taxon>
        <taxon>Pezizomycotina</taxon>
        <taxon>Dothideomycetes</taxon>
        <taxon>Dothideomycetes incertae sedis</taxon>
        <taxon>Microthyriales</taxon>
        <taxon>Microthyriaceae</taxon>
        <taxon>Microthyrium</taxon>
    </lineage>
</organism>
<gene>
    <name evidence="1" type="ORF">BT63DRAFT_450733</name>
</gene>